<evidence type="ECO:0000256" key="1">
    <source>
        <dbReference type="ARBA" id="ARBA00004141"/>
    </source>
</evidence>
<feature type="domain" description="Integral membrane bound transporter" evidence="6">
    <location>
        <begin position="185"/>
        <end position="306"/>
    </location>
</feature>
<proteinExistence type="predicted"/>
<dbReference type="Proteomes" id="UP001596507">
    <property type="component" value="Unassembled WGS sequence"/>
</dbReference>
<feature type="transmembrane region" description="Helical" evidence="5">
    <location>
        <begin position="58"/>
        <end position="76"/>
    </location>
</feature>
<evidence type="ECO:0000256" key="3">
    <source>
        <dbReference type="ARBA" id="ARBA00022989"/>
    </source>
</evidence>
<comment type="subcellular location">
    <subcellularLocation>
        <location evidence="1">Membrane</location>
        <topology evidence="1">Multi-pass membrane protein</topology>
    </subcellularLocation>
</comment>
<dbReference type="InterPro" id="IPR049453">
    <property type="entry name" value="Memb_transporter_dom"/>
</dbReference>
<feature type="transmembrane region" description="Helical" evidence="5">
    <location>
        <begin position="287"/>
        <end position="312"/>
    </location>
</feature>
<dbReference type="RefSeq" id="WP_262872329.1">
    <property type="nucleotide sequence ID" value="NZ_BAABKW010000008.1"/>
</dbReference>
<feature type="transmembrane region" description="Helical" evidence="5">
    <location>
        <begin position="225"/>
        <end position="253"/>
    </location>
</feature>
<keyword evidence="8" id="KW-1185">Reference proteome</keyword>
<comment type="caution">
    <text evidence="7">The sequence shown here is derived from an EMBL/GenBank/DDBJ whole genome shotgun (WGS) entry which is preliminary data.</text>
</comment>
<gene>
    <name evidence="7" type="ORF">ACFQRL_00235</name>
</gene>
<evidence type="ECO:0000256" key="5">
    <source>
        <dbReference type="SAM" id="Phobius"/>
    </source>
</evidence>
<dbReference type="Pfam" id="PF13515">
    <property type="entry name" value="FUSC_2"/>
    <property type="match status" value="1"/>
</dbReference>
<feature type="transmembrane region" description="Helical" evidence="5">
    <location>
        <begin position="82"/>
        <end position="99"/>
    </location>
</feature>
<evidence type="ECO:0000259" key="6">
    <source>
        <dbReference type="Pfam" id="PF13515"/>
    </source>
</evidence>
<feature type="transmembrane region" description="Helical" evidence="5">
    <location>
        <begin position="131"/>
        <end position="151"/>
    </location>
</feature>
<evidence type="ECO:0000256" key="2">
    <source>
        <dbReference type="ARBA" id="ARBA00022692"/>
    </source>
</evidence>
<keyword evidence="3 5" id="KW-1133">Transmembrane helix</keyword>
<feature type="transmembrane region" description="Helical" evidence="5">
    <location>
        <begin position="106"/>
        <end position="125"/>
    </location>
</feature>
<dbReference type="EMBL" id="JBHTBE010000001">
    <property type="protein sequence ID" value="MFC7267376.1"/>
    <property type="molecule type" value="Genomic_DNA"/>
</dbReference>
<evidence type="ECO:0000313" key="8">
    <source>
        <dbReference type="Proteomes" id="UP001596507"/>
    </source>
</evidence>
<evidence type="ECO:0000313" key="7">
    <source>
        <dbReference type="EMBL" id="MFC7267376.1"/>
    </source>
</evidence>
<keyword evidence="2 5" id="KW-0812">Transmembrane</keyword>
<reference evidence="8" key="1">
    <citation type="journal article" date="2019" name="Int. J. Syst. Evol. Microbiol.">
        <title>The Global Catalogue of Microorganisms (GCM) 10K type strain sequencing project: providing services to taxonomists for standard genome sequencing and annotation.</title>
        <authorList>
            <consortium name="The Broad Institute Genomics Platform"/>
            <consortium name="The Broad Institute Genome Sequencing Center for Infectious Disease"/>
            <person name="Wu L."/>
            <person name="Ma J."/>
        </authorList>
    </citation>
    <scope>NUCLEOTIDE SEQUENCE [LARGE SCALE GENOMIC DNA]</scope>
    <source>
        <strain evidence="8">CGMCC 1.15772</strain>
    </source>
</reference>
<feature type="transmembrane region" description="Helical" evidence="5">
    <location>
        <begin position="20"/>
        <end position="46"/>
    </location>
</feature>
<keyword evidence="4 5" id="KW-0472">Membrane</keyword>
<protein>
    <submittedName>
        <fullName evidence="7">FUSC family protein</fullName>
    </submittedName>
</protein>
<organism evidence="7 8">
    <name type="scientific">Microbacterium fluvii</name>
    <dbReference type="NCBI Taxonomy" id="415215"/>
    <lineage>
        <taxon>Bacteria</taxon>
        <taxon>Bacillati</taxon>
        <taxon>Actinomycetota</taxon>
        <taxon>Actinomycetes</taxon>
        <taxon>Micrococcales</taxon>
        <taxon>Microbacteriaceae</taxon>
        <taxon>Microbacterium</taxon>
    </lineage>
</organism>
<feature type="transmembrane region" description="Helical" evidence="5">
    <location>
        <begin position="171"/>
        <end position="191"/>
    </location>
</feature>
<sequence length="330" mass="33227">MTDSPAVAWSWRNAAHGAVLALPAAVLGLLDPSLALPLAVGVLPAAALGLRSTRQERALVMVVGATAAISLFLGAAVSPWPVVAVVTVFVLCVFVATLAADPTRRLAPLVLTLGLPLYGAGLSEGSWAKGLAAAALLLAGTVYGWLVSLAWPEGAASARPSHATAPRSFLIVYGVQIGLAAAVGAALGYALGVDHPGWACAAALLVSRPDRAQLDARAWGRSMSVIAGALAAALIAVLALPPAGLSVVLIALLGAAAGVSGSRSYIFPFFSTALVLALLIGDEPQTIGHWLVERVVLTIVGVLLALGAAWLVPAVARRLGAAGQASRSEP</sequence>
<feature type="transmembrane region" description="Helical" evidence="5">
    <location>
        <begin position="265"/>
        <end position="281"/>
    </location>
</feature>
<accession>A0ABW2HCB9</accession>
<evidence type="ECO:0000256" key="4">
    <source>
        <dbReference type="ARBA" id="ARBA00023136"/>
    </source>
</evidence>
<name>A0ABW2HCB9_9MICO</name>